<name>A0A7U2F008_PHANO</name>
<reference evidence="2" key="1">
    <citation type="journal article" date="2021" name="BMC Genomics">
        <title>Chromosome-level genome assembly and manually-curated proteome of model necrotroph Parastagonospora nodorum Sn15 reveals a genome-wide trove of candidate effector homologs, and redundancy of virulence-related functions within an accessory chromosome.</title>
        <authorList>
            <person name="Bertazzoni S."/>
            <person name="Jones D.A.B."/>
            <person name="Phan H.T."/>
            <person name="Tan K.-C."/>
            <person name="Hane J.K."/>
        </authorList>
    </citation>
    <scope>NUCLEOTIDE SEQUENCE [LARGE SCALE GENOMIC DNA]</scope>
    <source>
        <strain evidence="2">SN15 / ATCC MYA-4574 / FGSC 10173)</strain>
    </source>
</reference>
<evidence type="ECO:0000313" key="2">
    <source>
        <dbReference type="Proteomes" id="UP000663193"/>
    </source>
</evidence>
<protein>
    <submittedName>
        <fullName evidence="1">Uncharacterized protein</fullName>
    </submittedName>
</protein>
<sequence>MQDGKDILREIGFAGYSDTNQVNELLTYVTSLGAVRDVMRVFGTANIHRLESLKLSTKDNRGPARNLEYNNPIQDLGLYRPAARISTTELICDNYNLDHLPLSINVSIAISSLHTLRLLQCDKSTSIFPILSPNT</sequence>
<organism evidence="1 2">
    <name type="scientific">Phaeosphaeria nodorum (strain SN15 / ATCC MYA-4574 / FGSC 10173)</name>
    <name type="common">Glume blotch fungus</name>
    <name type="synonym">Parastagonospora nodorum</name>
    <dbReference type="NCBI Taxonomy" id="321614"/>
    <lineage>
        <taxon>Eukaryota</taxon>
        <taxon>Fungi</taxon>
        <taxon>Dikarya</taxon>
        <taxon>Ascomycota</taxon>
        <taxon>Pezizomycotina</taxon>
        <taxon>Dothideomycetes</taxon>
        <taxon>Pleosporomycetidae</taxon>
        <taxon>Pleosporales</taxon>
        <taxon>Pleosporineae</taxon>
        <taxon>Phaeosphaeriaceae</taxon>
        <taxon>Parastagonospora</taxon>
    </lineage>
</organism>
<dbReference type="VEuPathDB" id="FungiDB:JI435_433430"/>
<evidence type="ECO:0000313" key="1">
    <source>
        <dbReference type="EMBL" id="QRC96206.1"/>
    </source>
</evidence>
<dbReference type="AlphaFoldDB" id="A0A7U2F008"/>
<accession>A0A7U2F008</accession>
<dbReference type="EMBL" id="CP069028">
    <property type="protein sequence ID" value="QRC96206.1"/>
    <property type="molecule type" value="Genomic_DNA"/>
</dbReference>
<keyword evidence="2" id="KW-1185">Reference proteome</keyword>
<dbReference type="Proteomes" id="UP000663193">
    <property type="component" value="Chromosome 6"/>
</dbReference>
<proteinExistence type="predicted"/>
<gene>
    <name evidence="1" type="ORF">JI435_433430</name>
</gene>